<protein>
    <submittedName>
        <fullName evidence="1">Replication protein</fullName>
    </submittedName>
</protein>
<reference evidence="1 2" key="1">
    <citation type="submission" date="2020-01" db="EMBL/GenBank/DDBJ databases">
        <title>Draft genome assembly of Ensifer adhaerens T173.</title>
        <authorList>
            <person name="Craig J.E."/>
            <person name="Stinchcombe J.R."/>
        </authorList>
    </citation>
    <scope>NUCLEOTIDE SEQUENCE [LARGE SCALE GENOMIC DNA]</scope>
    <source>
        <strain evidence="1 2">T173</strain>
    </source>
</reference>
<proteinExistence type="predicted"/>
<dbReference type="InterPro" id="IPR038128">
    <property type="entry name" value="Gamma_PGA_hydro_sf"/>
</dbReference>
<dbReference type="Gene3D" id="3.40.630.100">
    <property type="entry name" value="Poly-gamma-glutamate hydrolase, zinc-binding motif"/>
    <property type="match status" value="1"/>
</dbReference>
<dbReference type="InterPro" id="IPR008585">
    <property type="entry name" value="Gamma_PGA_hydro"/>
</dbReference>
<dbReference type="EMBL" id="WXFA01000012">
    <property type="protein sequence ID" value="MBM3093007.1"/>
    <property type="molecule type" value="Genomic_DNA"/>
</dbReference>
<dbReference type="Pfam" id="PF05908">
    <property type="entry name" value="Gamma_PGA_hydro"/>
    <property type="match status" value="1"/>
</dbReference>
<dbReference type="Proteomes" id="UP000744980">
    <property type="component" value="Unassembled WGS sequence"/>
</dbReference>
<accession>A0AAW4FNW3</accession>
<gene>
    <name evidence="1" type="ORF">GFB56_19705</name>
</gene>
<comment type="caution">
    <text evidence="1">The sequence shown here is derived from an EMBL/GenBank/DDBJ whole genome shotgun (WGS) entry which is preliminary data.</text>
</comment>
<evidence type="ECO:0000313" key="1">
    <source>
        <dbReference type="EMBL" id="MBM3093007.1"/>
    </source>
</evidence>
<dbReference type="AlphaFoldDB" id="A0AAW4FNW3"/>
<evidence type="ECO:0000313" key="2">
    <source>
        <dbReference type="Proteomes" id="UP000744980"/>
    </source>
</evidence>
<dbReference type="RefSeq" id="WP_203528550.1">
    <property type="nucleotide sequence ID" value="NZ_CP083374.1"/>
</dbReference>
<sequence>MNSDRYKSFDELAASEDASAFRIEAEKRNSSICVLAPHGGKIELGTSDLARAVAGNRLSYYLFEGRKPKANRDLHVTSANFNQPQAIAVVESSDVALAMHGCEGDGEVIYLGGRHSKLAASIAKALSNRGFSVGTHKNPSLQGIDRSNIFNRGKLGMGVQFEITQALRVRLTDKKGQLKAPSLKDFVDAINEGLSQ</sequence>
<organism evidence="1 2">
    <name type="scientific">Ensifer canadensis</name>
    <dbReference type="NCBI Taxonomy" id="555315"/>
    <lineage>
        <taxon>Bacteria</taxon>
        <taxon>Pseudomonadati</taxon>
        <taxon>Pseudomonadota</taxon>
        <taxon>Alphaproteobacteria</taxon>
        <taxon>Hyphomicrobiales</taxon>
        <taxon>Rhizobiaceae</taxon>
        <taxon>Sinorhizobium/Ensifer group</taxon>
        <taxon>Ensifer</taxon>
    </lineage>
</organism>
<name>A0AAW4FNW3_9HYPH</name>
<keyword evidence="2" id="KW-1185">Reference proteome</keyword>